<name>A0A2A2JD74_9BILA</name>
<dbReference type="Proteomes" id="UP000218231">
    <property type="component" value="Unassembled WGS sequence"/>
</dbReference>
<organism evidence="2 3">
    <name type="scientific">Diploscapter pachys</name>
    <dbReference type="NCBI Taxonomy" id="2018661"/>
    <lineage>
        <taxon>Eukaryota</taxon>
        <taxon>Metazoa</taxon>
        <taxon>Ecdysozoa</taxon>
        <taxon>Nematoda</taxon>
        <taxon>Chromadorea</taxon>
        <taxon>Rhabditida</taxon>
        <taxon>Rhabditina</taxon>
        <taxon>Rhabditomorpha</taxon>
        <taxon>Rhabditoidea</taxon>
        <taxon>Rhabditidae</taxon>
        <taxon>Diploscapter</taxon>
    </lineage>
</organism>
<dbReference type="PANTHER" id="PTHR21662">
    <property type="entry name" value="RECEPTOR PROTEIN-TYROSINE KINASE"/>
    <property type="match status" value="1"/>
</dbReference>
<dbReference type="InterPro" id="IPR000494">
    <property type="entry name" value="Rcpt_L-dom"/>
</dbReference>
<dbReference type="InterPro" id="IPR053079">
    <property type="entry name" value="SPS2_domain"/>
</dbReference>
<feature type="domain" description="Receptor L-domain" evidence="1">
    <location>
        <begin position="304"/>
        <end position="410"/>
    </location>
</feature>
<dbReference type="PANTHER" id="PTHR21662:SF18">
    <property type="entry name" value="RECEPTOR L-DOMAIN DOMAIN-CONTAINING PROTEIN"/>
    <property type="match status" value="1"/>
</dbReference>
<evidence type="ECO:0000313" key="2">
    <source>
        <dbReference type="EMBL" id="PAV59472.1"/>
    </source>
</evidence>
<comment type="caution">
    <text evidence="2">The sequence shown here is derived from an EMBL/GenBank/DDBJ whole genome shotgun (WGS) entry which is preliminary data.</text>
</comment>
<dbReference type="InterPro" id="IPR036941">
    <property type="entry name" value="Rcpt_L-dom_sf"/>
</dbReference>
<dbReference type="Pfam" id="PF01030">
    <property type="entry name" value="Recep_L_domain"/>
    <property type="match status" value="2"/>
</dbReference>
<sequence>MIFTKNLLMNTTEASDRRSDAERKRESHSLFRTMKIECNGKSLLSCIIQTMMMQENVTEAEDRNDWKILSIVTELGVPVLFAQGGGANSTLPSRVAACTYLPKMLLYAVLLGSVFVYLDATDCVANLTVNELPDDCTKISGVIYIDGSAETGLVEKFKNVEIIPCLFIMSTMYPDLKFFSNAHTLSCPNDTMQIGAVGFIANNQEMTKLGLDKLTKFDVFQGELFGKGIFLEGYNTKLCYGDEEYYRLISSQIFFSADNRLCSMTGQKCTAELPPTDYNSENTEDTEYSDDSDYTFNSQSLPSNCEVINGYMTFSEDDSESEDLKQKLSSIRIIVGGLYIQYSSFTTFELPNLEYFFGMLPADPWIGVTDNKKLASFKIPKLKLLIDPLTSLNKSVMIVSNPALSISQTACERWTQLGFNLIIHDNAANCEGSGDTAYEELPVPSKTVSSSGDYETPTENVDDKTQSTTHIISFKTVLLIIVMSFLSLSNF</sequence>
<feature type="domain" description="Receptor L-domain" evidence="1">
    <location>
        <begin position="135"/>
        <end position="244"/>
    </location>
</feature>
<dbReference type="SUPFAM" id="SSF52058">
    <property type="entry name" value="L domain-like"/>
    <property type="match status" value="2"/>
</dbReference>
<dbReference type="OrthoDB" id="5796559at2759"/>
<proteinExistence type="predicted"/>
<dbReference type="AlphaFoldDB" id="A0A2A2JD74"/>
<evidence type="ECO:0000259" key="1">
    <source>
        <dbReference type="Pfam" id="PF01030"/>
    </source>
</evidence>
<evidence type="ECO:0000313" key="3">
    <source>
        <dbReference type="Proteomes" id="UP000218231"/>
    </source>
</evidence>
<keyword evidence="3" id="KW-1185">Reference proteome</keyword>
<reference evidence="2 3" key="1">
    <citation type="journal article" date="2017" name="Curr. Biol.">
        <title>Genome architecture and evolution of a unichromosomal asexual nematode.</title>
        <authorList>
            <person name="Fradin H."/>
            <person name="Zegar C."/>
            <person name="Gutwein M."/>
            <person name="Lucas J."/>
            <person name="Kovtun M."/>
            <person name="Corcoran D."/>
            <person name="Baugh L.R."/>
            <person name="Kiontke K."/>
            <person name="Gunsalus K."/>
            <person name="Fitch D.H."/>
            <person name="Piano F."/>
        </authorList>
    </citation>
    <scope>NUCLEOTIDE SEQUENCE [LARGE SCALE GENOMIC DNA]</scope>
    <source>
        <strain evidence="2">PF1309</strain>
    </source>
</reference>
<dbReference type="EMBL" id="LIAE01010523">
    <property type="protein sequence ID" value="PAV59472.1"/>
    <property type="molecule type" value="Genomic_DNA"/>
</dbReference>
<gene>
    <name evidence="2" type="ORF">WR25_19146</name>
</gene>
<protein>
    <recommendedName>
        <fullName evidence="1">Receptor L-domain domain-containing protein</fullName>
    </recommendedName>
</protein>
<accession>A0A2A2JD74</accession>
<dbReference type="Gene3D" id="3.80.20.20">
    <property type="entry name" value="Receptor L-domain"/>
    <property type="match status" value="2"/>
</dbReference>